<name>A0A9Q0RQC5_BLOTA</name>
<dbReference type="EMBL" id="JAPWDV010000001">
    <property type="protein sequence ID" value="KAJ6222606.1"/>
    <property type="molecule type" value="Genomic_DNA"/>
</dbReference>
<gene>
    <name evidence="1" type="ORF">RDWZM_001151</name>
</gene>
<organism evidence="1 2">
    <name type="scientific">Blomia tropicalis</name>
    <name type="common">Mite</name>
    <dbReference type="NCBI Taxonomy" id="40697"/>
    <lineage>
        <taxon>Eukaryota</taxon>
        <taxon>Metazoa</taxon>
        <taxon>Ecdysozoa</taxon>
        <taxon>Arthropoda</taxon>
        <taxon>Chelicerata</taxon>
        <taxon>Arachnida</taxon>
        <taxon>Acari</taxon>
        <taxon>Acariformes</taxon>
        <taxon>Sarcoptiformes</taxon>
        <taxon>Astigmata</taxon>
        <taxon>Glycyphagoidea</taxon>
        <taxon>Echimyopodidae</taxon>
        <taxon>Blomia</taxon>
    </lineage>
</organism>
<protein>
    <submittedName>
        <fullName evidence="1">Uncharacterized protein</fullName>
    </submittedName>
</protein>
<reference evidence="1" key="1">
    <citation type="submission" date="2022-12" db="EMBL/GenBank/DDBJ databases">
        <title>Genome assemblies of Blomia tropicalis.</title>
        <authorList>
            <person name="Cui Y."/>
        </authorList>
    </citation>
    <scope>NUCLEOTIDE SEQUENCE</scope>
    <source>
        <tissue evidence="1">Adult mites</tissue>
    </source>
</reference>
<evidence type="ECO:0000313" key="2">
    <source>
        <dbReference type="Proteomes" id="UP001142055"/>
    </source>
</evidence>
<proteinExistence type="predicted"/>
<keyword evidence="2" id="KW-1185">Reference proteome</keyword>
<evidence type="ECO:0000313" key="1">
    <source>
        <dbReference type="EMBL" id="KAJ6222606.1"/>
    </source>
</evidence>
<sequence>MSTSVYGYYTIVRTDCASPIVGRIILNNKQEEDKLNDLYGDVEGLKLFVKGNGVEKWIQMTKTGMI</sequence>
<dbReference type="AlphaFoldDB" id="A0A9Q0RQC5"/>
<dbReference type="Proteomes" id="UP001142055">
    <property type="component" value="Chromosome 1"/>
</dbReference>
<accession>A0A9Q0RQC5</accession>
<comment type="caution">
    <text evidence="1">The sequence shown here is derived from an EMBL/GenBank/DDBJ whole genome shotgun (WGS) entry which is preliminary data.</text>
</comment>